<dbReference type="AlphaFoldDB" id="A0AAW2X5P9"/>
<feature type="non-terminal residue" evidence="1">
    <location>
        <position position="1"/>
    </location>
</feature>
<comment type="caution">
    <text evidence="1">The sequence shown here is derived from an EMBL/GenBank/DDBJ whole genome shotgun (WGS) entry which is preliminary data.</text>
</comment>
<evidence type="ECO:0000313" key="1">
    <source>
        <dbReference type="EMBL" id="KAL0448067.1"/>
    </source>
</evidence>
<protein>
    <submittedName>
        <fullName evidence="1">Phloem protein 2</fullName>
    </submittedName>
</protein>
<gene>
    <name evidence="1" type="ORF">Slati_1934600</name>
</gene>
<proteinExistence type="predicted"/>
<sequence>IPLEPLFAEGSIPPMSYNVVKDEEFRGEIRVRLNFTPEASRKSIFRRVSFSSFSEEAVRRDLVNKKKTMVAGRNLHIEVDSHQLFLISYLHLAV</sequence>
<reference evidence="1" key="1">
    <citation type="submission" date="2020-06" db="EMBL/GenBank/DDBJ databases">
        <authorList>
            <person name="Li T."/>
            <person name="Hu X."/>
            <person name="Zhang T."/>
            <person name="Song X."/>
            <person name="Zhang H."/>
            <person name="Dai N."/>
            <person name="Sheng W."/>
            <person name="Hou X."/>
            <person name="Wei L."/>
        </authorList>
    </citation>
    <scope>NUCLEOTIDE SEQUENCE</scope>
    <source>
        <strain evidence="1">KEN1</strain>
        <tissue evidence="1">Leaf</tissue>
    </source>
</reference>
<dbReference type="EMBL" id="JACGWN010000006">
    <property type="protein sequence ID" value="KAL0448067.1"/>
    <property type="molecule type" value="Genomic_DNA"/>
</dbReference>
<name>A0AAW2X5P9_9LAMI</name>
<accession>A0AAW2X5P9</accession>
<reference evidence="1" key="2">
    <citation type="journal article" date="2024" name="Plant">
        <title>Genomic evolution and insights into agronomic trait innovations of Sesamum species.</title>
        <authorList>
            <person name="Miao H."/>
            <person name="Wang L."/>
            <person name="Qu L."/>
            <person name="Liu H."/>
            <person name="Sun Y."/>
            <person name="Le M."/>
            <person name="Wang Q."/>
            <person name="Wei S."/>
            <person name="Zheng Y."/>
            <person name="Lin W."/>
            <person name="Duan Y."/>
            <person name="Cao H."/>
            <person name="Xiong S."/>
            <person name="Wang X."/>
            <person name="Wei L."/>
            <person name="Li C."/>
            <person name="Ma Q."/>
            <person name="Ju M."/>
            <person name="Zhao R."/>
            <person name="Li G."/>
            <person name="Mu C."/>
            <person name="Tian Q."/>
            <person name="Mei H."/>
            <person name="Zhang T."/>
            <person name="Gao T."/>
            <person name="Zhang H."/>
        </authorList>
    </citation>
    <scope>NUCLEOTIDE SEQUENCE</scope>
    <source>
        <strain evidence="1">KEN1</strain>
    </source>
</reference>
<organism evidence="1">
    <name type="scientific">Sesamum latifolium</name>
    <dbReference type="NCBI Taxonomy" id="2727402"/>
    <lineage>
        <taxon>Eukaryota</taxon>
        <taxon>Viridiplantae</taxon>
        <taxon>Streptophyta</taxon>
        <taxon>Embryophyta</taxon>
        <taxon>Tracheophyta</taxon>
        <taxon>Spermatophyta</taxon>
        <taxon>Magnoliopsida</taxon>
        <taxon>eudicotyledons</taxon>
        <taxon>Gunneridae</taxon>
        <taxon>Pentapetalae</taxon>
        <taxon>asterids</taxon>
        <taxon>lamiids</taxon>
        <taxon>Lamiales</taxon>
        <taxon>Pedaliaceae</taxon>
        <taxon>Sesamum</taxon>
    </lineage>
</organism>